<feature type="transmembrane region" description="Helical" evidence="8">
    <location>
        <begin position="21"/>
        <end position="44"/>
    </location>
</feature>
<dbReference type="PROSITE" id="PS51105">
    <property type="entry name" value="PTS_EIIC_TYPE_3"/>
    <property type="match status" value="1"/>
</dbReference>
<dbReference type="InterPro" id="IPR035919">
    <property type="entry name" value="EAL_sf"/>
</dbReference>
<evidence type="ECO:0000256" key="2">
    <source>
        <dbReference type="ARBA" id="ARBA00022448"/>
    </source>
</evidence>
<dbReference type="InterPro" id="IPR051088">
    <property type="entry name" value="PTS_Sugar-EIIC/EIIB"/>
</dbReference>
<feature type="transmembrane region" description="Helical" evidence="8">
    <location>
        <begin position="305"/>
        <end position="326"/>
    </location>
</feature>
<protein>
    <submittedName>
        <fullName evidence="11">EAL domain-containing protein</fullName>
    </submittedName>
</protein>
<feature type="transmembrane region" description="Helical" evidence="8">
    <location>
        <begin position="187"/>
        <end position="206"/>
    </location>
</feature>
<feature type="transmembrane region" description="Helical" evidence="8">
    <location>
        <begin position="160"/>
        <end position="181"/>
    </location>
</feature>
<keyword evidence="5 8" id="KW-0812">Transmembrane</keyword>
<dbReference type="Pfam" id="PF02378">
    <property type="entry name" value="PTS_EIIC"/>
    <property type="match status" value="1"/>
</dbReference>
<evidence type="ECO:0000256" key="4">
    <source>
        <dbReference type="ARBA" id="ARBA00022597"/>
    </source>
</evidence>
<evidence type="ECO:0000313" key="12">
    <source>
        <dbReference type="Proteomes" id="UP000261032"/>
    </source>
</evidence>
<dbReference type="SMART" id="SM00052">
    <property type="entry name" value="EAL"/>
    <property type="match status" value="1"/>
</dbReference>
<feature type="transmembrane region" description="Helical" evidence="8">
    <location>
        <begin position="273"/>
        <end position="293"/>
    </location>
</feature>
<evidence type="ECO:0000256" key="6">
    <source>
        <dbReference type="ARBA" id="ARBA00022989"/>
    </source>
</evidence>
<dbReference type="Gene3D" id="3.20.20.450">
    <property type="entry name" value="EAL domain"/>
    <property type="match status" value="1"/>
</dbReference>
<dbReference type="InterPro" id="IPR003352">
    <property type="entry name" value="PTS_EIIC"/>
</dbReference>
<evidence type="ECO:0000256" key="3">
    <source>
        <dbReference type="ARBA" id="ARBA00022475"/>
    </source>
</evidence>
<feature type="transmembrane region" description="Helical" evidence="8">
    <location>
        <begin position="332"/>
        <end position="357"/>
    </location>
</feature>
<keyword evidence="4" id="KW-0762">Sugar transport</keyword>
<proteinExistence type="predicted"/>
<feature type="transmembrane region" description="Helical" evidence="8">
    <location>
        <begin position="213"/>
        <end position="231"/>
    </location>
</feature>
<dbReference type="EMBL" id="QUSL01000016">
    <property type="protein sequence ID" value="RGD84435.1"/>
    <property type="molecule type" value="Genomic_DNA"/>
</dbReference>
<evidence type="ECO:0000313" key="11">
    <source>
        <dbReference type="EMBL" id="RGD84435.1"/>
    </source>
</evidence>
<dbReference type="Pfam" id="PF00563">
    <property type="entry name" value="EAL"/>
    <property type="match status" value="1"/>
</dbReference>
<organism evidence="11 12">
    <name type="scientific">Thomasclavelia ramosa</name>
    <dbReference type="NCBI Taxonomy" id="1547"/>
    <lineage>
        <taxon>Bacteria</taxon>
        <taxon>Bacillati</taxon>
        <taxon>Bacillota</taxon>
        <taxon>Erysipelotrichia</taxon>
        <taxon>Erysipelotrichales</taxon>
        <taxon>Coprobacillaceae</taxon>
        <taxon>Thomasclavelia</taxon>
    </lineage>
</organism>
<sequence length="708" mass="79893">MKVKKTRRQFYDSIYILAIKHGLMLAIPFLILGSFALLFNSFPIPDYQVFLAAFLDGGLKDGLSIIYNCSLGSIALILIITISLSYGKLNGQDDVFFYPITAIISYLSFCGGLHEKTYIFQSDWVFTAMCITLLTCAMLKKGMHLVNHLEKLYTVGTNYIFNRAIQGIFPIVFIIIIFTSAGQIMKGLLGDINIVNFGSYFFIYLFSWFGNGIIGTLLYVFFVHFLWFFGIHGTNTLDMVAKQLFEPGVQINQALIQNGQLPTELFSKTFLDIFVFIGGCGTALCLILAIFIAAKKSNNKKLAKVAGISVFFNINEIVIFGFPVIFNPIMLIPFILTPLVLTIISSIAMSTGIVPYISQSVEWTVPIILSGYQATGSIAGSFLQIFNIIIGTMLYIPFVKYSEQIQSKEFEESILALENDMIEGEQNGSIPVFLSDHYHYHFPAKTLAMDLRNAMYLHQLQLYYQVQMTAEEQVYGVEALLRWNHPVCGFVAPSLLISLAYQGGFLNELGLYIIEKACQDAEQIDRLAMKMNLSINISPKQLEDADFVSNVLKIINKYHLQYIELVFEVTERALLNTTNIITKRILELRDSGIKLSIDDFGMGHSSITYLQENIFDEVKLDGSLVQHLLENDRTREIIMSITQIAKRLNFSVVAEFVETEGQINVLKEAGCKIYQGYYYAKAVPLDEFLQYCLITRNGIIRSPINEKV</sequence>
<accession>A0A3E3ECI4</accession>
<dbReference type="InterPro" id="IPR004501">
    <property type="entry name" value="PTS_EIIC_3"/>
</dbReference>
<feature type="transmembrane region" description="Helical" evidence="8">
    <location>
        <begin position="64"/>
        <end position="84"/>
    </location>
</feature>
<feature type="domain" description="EAL" evidence="9">
    <location>
        <begin position="444"/>
        <end position="696"/>
    </location>
</feature>
<dbReference type="GO" id="GO:0005886">
    <property type="term" value="C:plasma membrane"/>
    <property type="evidence" value="ECO:0007669"/>
    <property type="project" value="UniProtKB-SubCell"/>
</dbReference>
<dbReference type="RefSeq" id="WP_117581670.1">
    <property type="nucleotide sequence ID" value="NZ_AP031443.1"/>
</dbReference>
<comment type="subcellular location">
    <subcellularLocation>
        <location evidence="1">Cell membrane</location>
        <topology evidence="1">Multi-pass membrane protein</topology>
    </subcellularLocation>
</comment>
<keyword evidence="3" id="KW-1003">Cell membrane</keyword>
<dbReference type="AlphaFoldDB" id="A0A3E3ECI4"/>
<dbReference type="CDD" id="cd01948">
    <property type="entry name" value="EAL"/>
    <property type="match status" value="1"/>
</dbReference>
<evidence type="ECO:0000256" key="1">
    <source>
        <dbReference type="ARBA" id="ARBA00004651"/>
    </source>
</evidence>
<evidence type="ECO:0000256" key="5">
    <source>
        <dbReference type="ARBA" id="ARBA00022692"/>
    </source>
</evidence>
<dbReference type="GO" id="GO:0009401">
    <property type="term" value="P:phosphoenolpyruvate-dependent sugar phosphotransferase system"/>
    <property type="evidence" value="ECO:0007669"/>
    <property type="project" value="InterPro"/>
</dbReference>
<comment type="caution">
    <text evidence="11">The sequence shown here is derived from an EMBL/GenBank/DDBJ whole genome shotgun (WGS) entry which is preliminary data.</text>
</comment>
<keyword evidence="2" id="KW-0813">Transport</keyword>
<feature type="domain" description="PTS EIIC type-3" evidence="10">
    <location>
        <begin position="1"/>
        <end position="398"/>
    </location>
</feature>
<evidence type="ECO:0000259" key="9">
    <source>
        <dbReference type="PROSITE" id="PS50883"/>
    </source>
</evidence>
<evidence type="ECO:0000256" key="7">
    <source>
        <dbReference type="ARBA" id="ARBA00023136"/>
    </source>
</evidence>
<dbReference type="Proteomes" id="UP000261032">
    <property type="component" value="Unassembled WGS sequence"/>
</dbReference>
<reference evidence="11 12" key="1">
    <citation type="submission" date="2018-08" db="EMBL/GenBank/DDBJ databases">
        <title>A genome reference for cultivated species of the human gut microbiota.</title>
        <authorList>
            <person name="Zou Y."/>
            <person name="Xue W."/>
            <person name="Luo G."/>
        </authorList>
    </citation>
    <scope>NUCLEOTIDE SEQUENCE [LARGE SCALE GENOMIC DNA]</scope>
    <source>
        <strain evidence="11 12">OM06-4</strain>
    </source>
</reference>
<dbReference type="InterPro" id="IPR001633">
    <property type="entry name" value="EAL_dom"/>
</dbReference>
<dbReference type="PANTHER" id="PTHR33989:SF4">
    <property type="entry name" value="PTS SYSTEM N,N'-DIACETYLCHITOBIOSE-SPECIFIC EIIC COMPONENT"/>
    <property type="match status" value="1"/>
</dbReference>
<feature type="transmembrane region" description="Helical" evidence="8">
    <location>
        <begin position="120"/>
        <end position="139"/>
    </location>
</feature>
<dbReference type="PANTHER" id="PTHR33989">
    <property type="match status" value="1"/>
</dbReference>
<gene>
    <name evidence="11" type="ORF">DXB93_10760</name>
</gene>
<feature type="transmembrane region" description="Helical" evidence="8">
    <location>
        <begin position="378"/>
        <end position="398"/>
    </location>
</feature>
<evidence type="ECO:0000256" key="8">
    <source>
        <dbReference type="SAM" id="Phobius"/>
    </source>
</evidence>
<dbReference type="PROSITE" id="PS50883">
    <property type="entry name" value="EAL"/>
    <property type="match status" value="1"/>
</dbReference>
<keyword evidence="7 8" id="KW-0472">Membrane</keyword>
<evidence type="ECO:0000259" key="10">
    <source>
        <dbReference type="PROSITE" id="PS51105"/>
    </source>
</evidence>
<keyword evidence="6 8" id="KW-1133">Transmembrane helix</keyword>
<dbReference type="GO" id="GO:0008982">
    <property type="term" value="F:protein-N(PI)-phosphohistidine-sugar phosphotransferase activity"/>
    <property type="evidence" value="ECO:0007669"/>
    <property type="project" value="InterPro"/>
</dbReference>
<dbReference type="SUPFAM" id="SSF141868">
    <property type="entry name" value="EAL domain-like"/>
    <property type="match status" value="1"/>
</dbReference>
<name>A0A3E3ECI4_9FIRM</name>
<feature type="transmembrane region" description="Helical" evidence="8">
    <location>
        <begin position="96"/>
        <end position="114"/>
    </location>
</feature>